<evidence type="ECO:0000256" key="1">
    <source>
        <dbReference type="ARBA" id="ARBA00001968"/>
    </source>
</evidence>
<comment type="cofactor">
    <cofactor evidence="1">
        <name>a divalent metal cation</name>
        <dbReference type="ChEBI" id="CHEBI:60240"/>
    </cofactor>
</comment>
<dbReference type="EMBL" id="JADBEB010000001">
    <property type="protein sequence ID" value="MBE1487705.1"/>
    <property type="molecule type" value="Genomic_DNA"/>
</dbReference>
<protein>
    <recommendedName>
        <fullName evidence="3">DDE Tnp4 domain-containing protein</fullName>
    </recommendedName>
</protein>
<keyword evidence="5" id="KW-1185">Reference proteome</keyword>
<dbReference type="Pfam" id="PF13359">
    <property type="entry name" value="DDE_Tnp_4"/>
    <property type="match status" value="1"/>
</dbReference>
<accession>A0A927MAX2</accession>
<evidence type="ECO:0000313" key="5">
    <source>
        <dbReference type="Proteomes" id="UP000649753"/>
    </source>
</evidence>
<dbReference type="RefSeq" id="WP_225945560.1">
    <property type="nucleotide sequence ID" value="NZ_JADBEB010000001.1"/>
</dbReference>
<evidence type="ECO:0000256" key="2">
    <source>
        <dbReference type="ARBA" id="ARBA00022723"/>
    </source>
</evidence>
<keyword evidence="2" id="KW-0479">Metal-binding</keyword>
<dbReference type="GO" id="GO:0046872">
    <property type="term" value="F:metal ion binding"/>
    <property type="evidence" value="ECO:0007669"/>
    <property type="project" value="UniProtKB-KW"/>
</dbReference>
<feature type="domain" description="DDE Tnp4" evidence="3">
    <location>
        <begin position="29"/>
        <end position="149"/>
    </location>
</feature>
<name>A0A927MAX2_9ACTN</name>
<comment type="caution">
    <text evidence="4">The sequence shown here is derived from an EMBL/GenBank/DDBJ whole genome shotgun (WGS) entry which is preliminary data.</text>
</comment>
<sequence>MFARHPGREDVDTDRCREKTISRKGDVIDVWHSGKRHDFGGNIQAVMRPDGLPIWVGPVEPGSRHDLTCAQDHALGALYAAAAQGLPTLADPGYDGAGIGIHVPFTQPADRRRLGVDIRTYNKLLGAMRALGERGFALLVGHWRVLQHITASPSASAIS</sequence>
<proteinExistence type="predicted"/>
<dbReference type="Proteomes" id="UP000649753">
    <property type="component" value="Unassembled WGS sequence"/>
</dbReference>
<evidence type="ECO:0000259" key="3">
    <source>
        <dbReference type="Pfam" id="PF13359"/>
    </source>
</evidence>
<evidence type="ECO:0000313" key="4">
    <source>
        <dbReference type="EMBL" id="MBE1487705.1"/>
    </source>
</evidence>
<dbReference type="AlphaFoldDB" id="A0A927MAX2"/>
<reference evidence="4" key="1">
    <citation type="submission" date="2020-10" db="EMBL/GenBank/DDBJ databases">
        <title>Sequencing the genomes of 1000 actinobacteria strains.</title>
        <authorList>
            <person name="Klenk H.-P."/>
        </authorList>
    </citation>
    <scope>NUCLEOTIDE SEQUENCE</scope>
    <source>
        <strain evidence="4">DSM 46832</strain>
    </source>
</reference>
<gene>
    <name evidence="4" type="ORF">H4W31_003343</name>
</gene>
<organism evidence="4 5">
    <name type="scientific">Plantactinospora soyae</name>
    <dbReference type="NCBI Taxonomy" id="1544732"/>
    <lineage>
        <taxon>Bacteria</taxon>
        <taxon>Bacillati</taxon>
        <taxon>Actinomycetota</taxon>
        <taxon>Actinomycetes</taxon>
        <taxon>Micromonosporales</taxon>
        <taxon>Micromonosporaceae</taxon>
        <taxon>Plantactinospora</taxon>
    </lineage>
</organism>
<dbReference type="InterPro" id="IPR027806">
    <property type="entry name" value="HARBI1_dom"/>
</dbReference>